<dbReference type="GO" id="GO:0003677">
    <property type="term" value="F:DNA binding"/>
    <property type="evidence" value="ECO:0007669"/>
    <property type="project" value="InterPro"/>
</dbReference>
<dbReference type="PANTHER" id="PTHR34475:SF1">
    <property type="entry name" value="CYTOSKELETON PROTEIN RODZ"/>
    <property type="match status" value="1"/>
</dbReference>
<name>A0A368C7F6_9GAMM</name>
<keyword evidence="1" id="KW-1133">Transmembrane helix</keyword>
<dbReference type="Proteomes" id="UP000252915">
    <property type="component" value="Unassembled WGS sequence"/>
</dbReference>
<dbReference type="InterPro" id="IPR010982">
    <property type="entry name" value="Lambda_DNA-bd_dom_sf"/>
</dbReference>
<dbReference type="Pfam" id="PF13464">
    <property type="entry name" value="RodZ_C"/>
    <property type="match status" value="1"/>
</dbReference>
<dbReference type="Pfam" id="PF13413">
    <property type="entry name" value="HTH_25"/>
    <property type="match status" value="1"/>
</dbReference>
<evidence type="ECO:0000313" key="3">
    <source>
        <dbReference type="EMBL" id="RCL45519.1"/>
    </source>
</evidence>
<feature type="transmembrane region" description="Helical" evidence="1">
    <location>
        <begin position="105"/>
        <end position="122"/>
    </location>
</feature>
<dbReference type="AlphaFoldDB" id="A0A368C7F6"/>
<comment type="caution">
    <text evidence="3">The sequence shown here is derived from an EMBL/GenBank/DDBJ whole genome shotgun (WGS) entry which is preliminary data.</text>
</comment>
<dbReference type="Gene3D" id="1.10.260.40">
    <property type="entry name" value="lambda repressor-like DNA-binding domains"/>
    <property type="match status" value="1"/>
</dbReference>
<dbReference type="InterPro" id="IPR050400">
    <property type="entry name" value="Bact_Cytoskel_RodZ"/>
</dbReference>
<evidence type="ECO:0000259" key="2">
    <source>
        <dbReference type="Pfam" id="PF13464"/>
    </source>
</evidence>
<accession>A0A368C7F6</accession>
<keyword evidence="1" id="KW-0812">Transmembrane</keyword>
<feature type="domain" description="Cytoskeleton protein RodZ-like C-terminal" evidence="2">
    <location>
        <begin position="168"/>
        <end position="232"/>
    </location>
</feature>
<evidence type="ECO:0000256" key="1">
    <source>
        <dbReference type="SAM" id="Phobius"/>
    </source>
</evidence>
<keyword evidence="1" id="KW-0472">Membrane</keyword>
<proteinExistence type="predicted"/>
<dbReference type="InterPro" id="IPR025194">
    <property type="entry name" value="RodZ-like_C"/>
</dbReference>
<gene>
    <name evidence="3" type="ORF">DBW92_00865</name>
</gene>
<evidence type="ECO:0000313" key="4">
    <source>
        <dbReference type="Proteomes" id="UP000252915"/>
    </source>
</evidence>
<dbReference type="PANTHER" id="PTHR34475">
    <property type="match status" value="1"/>
</dbReference>
<dbReference type="EMBL" id="QOPI01000002">
    <property type="protein sequence ID" value="RCL45519.1"/>
    <property type="molecule type" value="Genomic_DNA"/>
</dbReference>
<protein>
    <submittedName>
        <fullName evidence="3">Helix-turn-helix domain-containing protein</fullName>
    </submittedName>
</protein>
<reference evidence="3 4" key="1">
    <citation type="journal article" date="2018" name="Microbiome">
        <title>Fine metagenomic profile of the Mediterranean stratified and mixed water columns revealed by assembly and recruitment.</title>
        <authorList>
            <person name="Haro-Moreno J.M."/>
            <person name="Lopez-Perez M."/>
            <person name="De La Torre J.R."/>
            <person name="Picazo A."/>
            <person name="Camacho A."/>
            <person name="Rodriguez-Valera F."/>
        </authorList>
    </citation>
    <scope>NUCLEOTIDE SEQUENCE [LARGE SCALE GENOMIC DNA]</scope>
    <source>
        <strain evidence="3">MED-G78</strain>
    </source>
</reference>
<organism evidence="3 4">
    <name type="scientific">SAR86 cluster bacterium</name>
    <dbReference type="NCBI Taxonomy" id="2030880"/>
    <lineage>
        <taxon>Bacteria</taxon>
        <taxon>Pseudomonadati</taxon>
        <taxon>Pseudomonadota</taxon>
        <taxon>Gammaproteobacteria</taxon>
        <taxon>SAR86 cluster</taxon>
    </lineage>
</organism>
<sequence length="243" mass="28158">MPKEKKLERLGLKFKQKRSDLNLSIEDISVKLNINTKYLLAIEDDDYSTFPARTFAIAYYNKYANFLNILDKYPIKDEEIVIHPKAKKKFTFLNKNQARLKSKRLKIVFILLLLSLFILFHLNNDDDLTNAESALEPVTINLPTSSKEENKKELIKVDPVISNTDLELFFLDTCWVEIYTDNKKALIYKLYNKDEKLRLDVGKSFTLIVGNIDNVVAKYSGTNIDLTENANKQKVSINIIKNE</sequence>